<dbReference type="EMBL" id="JBJIAA010000002">
    <property type="protein sequence ID" value="MFL0249442.1"/>
    <property type="molecule type" value="Genomic_DNA"/>
</dbReference>
<reference evidence="1 2" key="1">
    <citation type="submission" date="2024-11" db="EMBL/GenBank/DDBJ databases">
        <authorList>
            <person name="Heng Y.C."/>
            <person name="Lim A.C.H."/>
            <person name="Lee J.K.Y."/>
            <person name="Kittelmann S."/>
        </authorList>
    </citation>
    <scope>NUCLEOTIDE SEQUENCE [LARGE SCALE GENOMIC DNA]</scope>
    <source>
        <strain evidence="1 2">WILCCON 0114</strain>
    </source>
</reference>
<protein>
    <submittedName>
        <fullName evidence="1">DUF4176 domain-containing protein</fullName>
    </submittedName>
</protein>
<sequence length="87" mass="10161">MDKYLPIGSVILLKEGKKRLMIYGVDQKEDTTGKVWDYIGCLFPEGNIDAKHTYVFNHDQIDKIFFIGMQDEEQMEFNKLVLDENKA</sequence>
<accession>A0ABW8TCI8</accession>
<keyword evidence="2" id="KW-1185">Reference proteome</keyword>
<evidence type="ECO:0000313" key="1">
    <source>
        <dbReference type="EMBL" id="MFL0249442.1"/>
    </source>
</evidence>
<comment type="caution">
    <text evidence="1">The sequence shown here is derived from an EMBL/GenBank/DDBJ whole genome shotgun (WGS) entry which is preliminary data.</text>
</comment>
<dbReference type="RefSeq" id="WP_406786109.1">
    <property type="nucleotide sequence ID" value="NZ_JBJIAA010000002.1"/>
</dbReference>
<dbReference type="Pfam" id="PF13780">
    <property type="entry name" value="DUF4176"/>
    <property type="match status" value="1"/>
</dbReference>
<evidence type="ECO:0000313" key="2">
    <source>
        <dbReference type="Proteomes" id="UP001623592"/>
    </source>
</evidence>
<dbReference type="InterPro" id="IPR025233">
    <property type="entry name" value="DUF4176"/>
</dbReference>
<name>A0ABW8TCI8_9CLOT</name>
<gene>
    <name evidence="1" type="ORF">ACJDT4_03335</name>
</gene>
<dbReference type="Proteomes" id="UP001623592">
    <property type="component" value="Unassembled WGS sequence"/>
</dbReference>
<proteinExistence type="predicted"/>
<organism evidence="1 2">
    <name type="scientific">Clostridium neuense</name>
    <dbReference type="NCBI Taxonomy" id="1728934"/>
    <lineage>
        <taxon>Bacteria</taxon>
        <taxon>Bacillati</taxon>
        <taxon>Bacillota</taxon>
        <taxon>Clostridia</taxon>
        <taxon>Eubacteriales</taxon>
        <taxon>Clostridiaceae</taxon>
        <taxon>Clostridium</taxon>
    </lineage>
</organism>